<gene>
    <name evidence="1" type="ORF">EMA8858_01319</name>
</gene>
<sequence>MNIQPTLRIVSDDVAIIDCLVDHGEMFKSFDTNKTTSFLVDEDFHIVFYFADSKLENRFMMYIVDNFTENSDCMELVLNHLEHQIKEGNHLYIMKQAKSKVLDMLYMTDTFRALFGKNNAQETNELYH</sequence>
<name>A0ABM9AN00_9BACT</name>
<accession>A0ABM9AN00</accession>
<comment type="caution">
    <text evidence="1">The sequence shown here is derived from an EMBL/GenBank/DDBJ whole genome shotgun (WGS) entry which is preliminary data.</text>
</comment>
<reference evidence="1" key="1">
    <citation type="submission" date="2021-12" db="EMBL/GenBank/DDBJ databases">
        <authorList>
            <person name="Rodrigo-Torres L."/>
            <person name="Arahal R. D."/>
            <person name="Lucena T."/>
        </authorList>
    </citation>
    <scope>NUCLEOTIDE SEQUENCE</scope>
    <source>
        <strain evidence="1">CECT 8858</strain>
    </source>
</reference>
<proteinExistence type="predicted"/>
<dbReference type="RefSeq" id="WP_238805628.1">
    <property type="nucleotide sequence ID" value="NZ_CAKLPY010000001.1"/>
</dbReference>
<organism evidence="1 2">
    <name type="scientific">Emticicia aquatica</name>
    <dbReference type="NCBI Taxonomy" id="1681835"/>
    <lineage>
        <taxon>Bacteria</taxon>
        <taxon>Pseudomonadati</taxon>
        <taxon>Bacteroidota</taxon>
        <taxon>Cytophagia</taxon>
        <taxon>Cytophagales</taxon>
        <taxon>Leadbetterellaceae</taxon>
        <taxon>Emticicia</taxon>
    </lineage>
</organism>
<dbReference type="Proteomes" id="UP000837932">
    <property type="component" value="Unassembled WGS sequence"/>
</dbReference>
<keyword evidence="2" id="KW-1185">Reference proteome</keyword>
<protein>
    <submittedName>
        <fullName evidence="1">Uncharacterized protein</fullName>
    </submittedName>
</protein>
<evidence type="ECO:0000313" key="1">
    <source>
        <dbReference type="EMBL" id="CAH0995199.1"/>
    </source>
</evidence>
<dbReference type="EMBL" id="CAKLPY010000001">
    <property type="protein sequence ID" value="CAH0995199.1"/>
    <property type="molecule type" value="Genomic_DNA"/>
</dbReference>
<evidence type="ECO:0000313" key="2">
    <source>
        <dbReference type="Proteomes" id="UP000837932"/>
    </source>
</evidence>